<evidence type="ECO:0000256" key="1">
    <source>
        <dbReference type="SAM" id="MobiDB-lite"/>
    </source>
</evidence>
<dbReference type="EMBL" id="CP000252">
    <property type="protein sequence ID" value="ABC76335.1"/>
    <property type="molecule type" value="Genomic_DNA"/>
</dbReference>
<name>Q2LPY0_SYNAS</name>
<sequence length="107" mass="11740">MSTAKIFCRLSPFHTKAGTRRTGFDRGSPSYPRTGCRRVGIQPPAGKFRGFPRAGCRRDANQIEKLVTSAPSRSGCRRRNLPVTVFAPGGIYSSPATLRLRSEDSRA</sequence>
<dbReference type="Proteomes" id="UP000001933">
    <property type="component" value="Chromosome"/>
</dbReference>
<reference evidence="2 3" key="1">
    <citation type="journal article" date="2007" name="Proc. Natl. Acad. Sci. U.S.A.">
        <title>The genome of Syntrophus aciditrophicus: life at the thermodynamic limit of microbial growth.</title>
        <authorList>
            <person name="McInerney M.J."/>
            <person name="Rohlin L."/>
            <person name="Mouttaki H."/>
            <person name="Kim U."/>
            <person name="Krupp R.S."/>
            <person name="Rios-Hernandez L."/>
            <person name="Sieber J."/>
            <person name="Struchtemeyer C.G."/>
            <person name="Bhattacharyya A."/>
            <person name="Campbell J.W."/>
            <person name="Gunsalus R.P."/>
        </authorList>
    </citation>
    <scope>NUCLEOTIDE SEQUENCE [LARGE SCALE GENOMIC DNA]</scope>
    <source>
        <strain evidence="2 3">SB</strain>
    </source>
</reference>
<evidence type="ECO:0000313" key="2">
    <source>
        <dbReference type="EMBL" id="ABC76335.1"/>
    </source>
</evidence>
<dbReference type="AlphaFoldDB" id="Q2LPY0"/>
<dbReference type="KEGG" id="sat:SYN_02610"/>
<feature type="region of interest" description="Disordered" evidence="1">
    <location>
        <begin position="18"/>
        <end position="44"/>
    </location>
</feature>
<keyword evidence="3" id="KW-1185">Reference proteome</keyword>
<dbReference type="STRING" id="56780.SYN_02610"/>
<organism evidence="2 3">
    <name type="scientific">Syntrophus aciditrophicus (strain SB)</name>
    <dbReference type="NCBI Taxonomy" id="56780"/>
    <lineage>
        <taxon>Bacteria</taxon>
        <taxon>Pseudomonadati</taxon>
        <taxon>Thermodesulfobacteriota</taxon>
        <taxon>Syntrophia</taxon>
        <taxon>Syntrophales</taxon>
        <taxon>Syntrophaceae</taxon>
        <taxon>Syntrophus</taxon>
    </lineage>
</organism>
<proteinExistence type="predicted"/>
<dbReference type="InParanoid" id="Q2LPY0"/>
<accession>Q2LPY0</accession>
<gene>
    <name evidence="2" type="ORF">SYN_02610</name>
</gene>
<protein>
    <submittedName>
        <fullName evidence="2">Hypothetical cytosolic protein</fullName>
    </submittedName>
</protein>
<dbReference type="HOGENOM" id="CLU_2208717_0_0_7"/>
<evidence type="ECO:0000313" key="3">
    <source>
        <dbReference type="Proteomes" id="UP000001933"/>
    </source>
</evidence>